<evidence type="ECO:0000256" key="5">
    <source>
        <dbReference type="ARBA" id="ARBA00022842"/>
    </source>
</evidence>
<evidence type="ECO:0000256" key="4">
    <source>
        <dbReference type="ARBA" id="ARBA00022723"/>
    </source>
</evidence>
<protein>
    <submittedName>
        <fullName evidence="11">Phosphomannomutase</fullName>
    </submittedName>
</protein>
<feature type="domain" description="Alpha-D-phosphohexomutase C-terminal" evidence="7">
    <location>
        <begin position="373"/>
        <end position="437"/>
    </location>
</feature>
<evidence type="ECO:0000259" key="9">
    <source>
        <dbReference type="Pfam" id="PF02879"/>
    </source>
</evidence>
<comment type="similarity">
    <text evidence="2">Belongs to the phosphohexose mutase family.</text>
</comment>
<dbReference type="Pfam" id="PF02879">
    <property type="entry name" value="PGM_PMM_II"/>
    <property type="match status" value="1"/>
</dbReference>
<evidence type="ECO:0000259" key="8">
    <source>
        <dbReference type="Pfam" id="PF02878"/>
    </source>
</evidence>
<dbReference type="PANTHER" id="PTHR43771">
    <property type="entry name" value="PHOSPHOMANNOMUTASE"/>
    <property type="match status" value="1"/>
</dbReference>
<dbReference type="Gene3D" id="3.40.120.10">
    <property type="entry name" value="Alpha-D-Glucose-1,6-Bisphosphate, subunit A, domain 3"/>
    <property type="match status" value="3"/>
</dbReference>
<comment type="caution">
    <text evidence="11">The sequence shown here is derived from an EMBL/GenBank/DDBJ whole genome shotgun (WGS) entry which is preliminary data.</text>
</comment>
<dbReference type="SUPFAM" id="SSF53738">
    <property type="entry name" value="Phosphoglucomutase, first 3 domains"/>
    <property type="match status" value="3"/>
</dbReference>
<dbReference type="InterPro" id="IPR036900">
    <property type="entry name" value="A-D-PHexomutase_C_sf"/>
</dbReference>
<keyword evidence="4" id="KW-0479">Metal-binding</keyword>
<dbReference type="GO" id="GO:0046872">
    <property type="term" value="F:metal ion binding"/>
    <property type="evidence" value="ECO:0007669"/>
    <property type="project" value="UniProtKB-KW"/>
</dbReference>
<dbReference type="InterPro" id="IPR016055">
    <property type="entry name" value="A-D-PHexomutase_a/b/a-I/II/III"/>
</dbReference>
<feature type="domain" description="Alpha-D-phosphohexomutase alpha/beta/alpha" evidence="8">
    <location>
        <begin position="6"/>
        <end position="122"/>
    </location>
</feature>
<dbReference type="Pfam" id="PF02878">
    <property type="entry name" value="PGM_PMM_I"/>
    <property type="match status" value="1"/>
</dbReference>
<sequence length="448" mass="53949">MDTKILTKSYDLRWVYWIEIDEELYYKMWFAYAVLQRRSEIFIVWCDARLSSESLKQALIEWILDAWKNVMDIWLCSTDMVYFATWAYEEVDIWLMITASHNPKEYNWLKACSKNAVPINMKSFGLELQEYMENWDFSKRPVIWNYKYTDIADDFIEHIASFVDVGSLKKFKIVADAWNWVAWVFMSKLATRLWFELIPLFFEPDGNFPNHHPSPIEPENVKDMIDKVISSWADLWVAFDWDADRMYICDETWTVWTWTITTAMIAKVVLEKNPRKKIIYNSVCWNVVPETIEKMGWIPVKEKVGHVYIKERMYIDSEIIFGWEHSGHYYFRDNWNADSWVIAFAVVLELLSESWKKPSEVRELFENYLAIPEINFKVADVAAKLQNLKSSYKDWSQDMFDWLTVRYRDWWFNVRPSSNEPLLRLNLEARNEDLLNEKFIELRDFIIR</sequence>
<organism evidence="11">
    <name type="scientific">uncultured bacterium</name>
    <name type="common">gcode 4</name>
    <dbReference type="NCBI Taxonomy" id="1234023"/>
    <lineage>
        <taxon>Bacteria</taxon>
        <taxon>environmental samples</taxon>
    </lineage>
</organism>
<dbReference type="InterPro" id="IPR005846">
    <property type="entry name" value="A-D-PHexomutase_a/b/a-III"/>
</dbReference>
<evidence type="ECO:0000313" key="11">
    <source>
        <dbReference type="EMBL" id="EKE29792.1"/>
    </source>
</evidence>
<dbReference type="Gene3D" id="3.30.310.50">
    <property type="entry name" value="Alpha-D-phosphohexomutase, C-terminal domain"/>
    <property type="match status" value="1"/>
</dbReference>
<feature type="domain" description="Alpha-D-phosphohexomutase alpha/beta/alpha" evidence="10">
    <location>
        <begin position="262"/>
        <end position="368"/>
    </location>
</feature>
<evidence type="ECO:0000256" key="6">
    <source>
        <dbReference type="ARBA" id="ARBA00023235"/>
    </source>
</evidence>
<keyword evidence="3" id="KW-0597">Phosphoprotein</keyword>
<evidence type="ECO:0000256" key="3">
    <source>
        <dbReference type="ARBA" id="ARBA00022553"/>
    </source>
</evidence>
<dbReference type="GO" id="GO:0016868">
    <property type="term" value="F:intramolecular phosphotransferase activity"/>
    <property type="evidence" value="ECO:0007669"/>
    <property type="project" value="InterPro"/>
</dbReference>
<keyword evidence="6" id="KW-0413">Isomerase</keyword>
<dbReference type="InterPro" id="IPR005845">
    <property type="entry name" value="A-D-PHexomutase_a/b/a-II"/>
</dbReference>
<dbReference type="InterPro" id="IPR005841">
    <property type="entry name" value="Alpha-D-phosphohexomutase_SF"/>
</dbReference>
<evidence type="ECO:0000256" key="1">
    <source>
        <dbReference type="ARBA" id="ARBA00001946"/>
    </source>
</evidence>
<comment type="cofactor">
    <cofactor evidence="1">
        <name>Mg(2+)</name>
        <dbReference type="ChEBI" id="CHEBI:18420"/>
    </cofactor>
</comment>
<dbReference type="PRINTS" id="PR00509">
    <property type="entry name" value="PGMPMM"/>
</dbReference>
<reference evidence="11" key="1">
    <citation type="journal article" date="2012" name="Science">
        <title>Fermentation, hydrogen, and sulfur metabolism in multiple uncultivated bacterial phyla.</title>
        <authorList>
            <person name="Wrighton K.C."/>
            <person name="Thomas B.C."/>
            <person name="Sharon I."/>
            <person name="Miller C.S."/>
            <person name="Castelle C.J."/>
            <person name="VerBerkmoes N.C."/>
            <person name="Wilkins M.J."/>
            <person name="Hettich R.L."/>
            <person name="Lipton M.S."/>
            <person name="Williams K.H."/>
            <person name="Long P.E."/>
            <person name="Banfield J.F."/>
        </authorList>
    </citation>
    <scope>NUCLEOTIDE SEQUENCE [LARGE SCALE GENOMIC DNA]</scope>
</reference>
<evidence type="ECO:0000256" key="2">
    <source>
        <dbReference type="ARBA" id="ARBA00010231"/>
    </source>
</evidence>
<keyword evidence="5" id="KW-0460">Magnesium</keyword>
<dbReference type="Pfam" id="PF02880">
    <property type="entry name" value="PGM_PMM_III"/>
    <property type="match status" value="1"/>
</dbReference>
<evidence type="ECO:0000259" key="10">
    <source>
        <dbReference type="Pfam" id="PF02880"/>
    </source>
</evidence>
<dbReference type="InterPro" id="IPR005843">
    <property type="entry name" value="A-D-PHexomutase_C"/>
</dbReference>
<accession>K2G667</accession>
<gene>
    <name evidence="11" type="ORF">ACD_2C00097G0015</name>
</gene>
<dbReference type="SUPFAM" id="SSF55957">
    <property type="entry name" value="Phosphoglucomutase, C-terminal domain"/>
    <property type="match status" value="1"/>
</dbReference>
<proteinExistence type="inferred from homology"/>
<dbReference type="PANTHER" id="PTHR43771:SF1">
    <property type="entry name" value="PHOSPHOMANNOMUTASE"/>
    <property type="match status" value="1"/>
</dbReference>
<name>K2G667_9BACT</name>
<evidence type="ECO:0000259" key="7">
    <source>
        <dbReference type="Pfam" id="PF00408"/>
    </source>
</evidence>
<dbReference type="AlphaFoldDB" id="K2G667"/>
<feature type="domain" description="Alpha-D-phosphohexomutase alpha/beta/alpha" evidence="9">
    <location>
        <begin position="153"/>
        <end position="251"/>
    </location>
</feature>
<dbReference type="InterPro" id="IPR005844">
    <property type="entry name" value="A-D-PHexomutase_a/b/a-I"/>
</dbReference>
<dbReference type="EMBL" id="AMFJ01000097">
    <property type="protein sequence ID" value="EKE29792.1"/>
    <property type="molecule type" value="Genomic_DNA"/>
</dbReference>
<dbReference type="GO" id="GO:0005975">
    <property type="term" value="P:carbohydrate metabolic process"/>
    <property type="evidence" value="ECO:0007669"/>
    <property type="project" value="InterPro"/>
</dbReference>
<dbReference type="Pfam" id="PF00408">
    <property type="entry name" value="PGM_PMM_IV"/>
    <property type="match status" value="1"/>
</dbReference>